<evidence type="ECO:0000256" key="3">
    <source>
        <dbReference type="ARBA" id="ARBA00013236"/>
    </source>
</evidence>
<keyword evidence="7 9" id="KW-0808">Transferase</keyword>
<dbReference type="Pfam" id="PF17956">
    <property type="entry name" value="NAPRTase_C"/>
    <property type="match status" value="1"/>
</dbReference>
<dbReference type="Pfam" id="PF04095">
    <property type="entry name" value="NAPRTase"/>
    <property type="match status" value="1"/>
</dbReference>
<gene>
    <name evidence="13" type="primary">pncB</name>
    <name evidence="13" type="ORF">HMPREF0091_10659</name>
</gene>
<dbReference type="PIRSF" id="PIRSF000484">
    <property type="entry name" value="NAPRT"/>
    <property type="match status" value="1"/>
</dbReference>
<dbReference type="EC" id="6.3.4.21" evidence="3 9"/>
<evidence type="ECO:0000256" key="9">
    <source>
        <dbReference type="RuleBase" id="RU365100"/>
    </source>
</evidence>
<dbReference type="PANTHER" id="PTHR11098">
    <property type="entry name" value="NICOTINATE PHOSPHORIBOSYLTRANSFERASE"/>
    <property type="match status" value="1"/>
</dbReference>
<dbReference type="Gene3D" id="3.20.20.70">
    <property type="entry name" value="Aldolase class I"/>
    <property type="match status" value="1"/>
</dbReference>
<dbReference type="Pfam" id="PF17767">
    <property type="entry name" value="NAPRTase_N"/>
    <property type="match status" value="1"/>
</dbReference>
<dbReference type="InterPro" id="IPR041525">
    <property type="entry name" value="N/Namide_PRibTrfase"/>
</dbReference>
<dbReference type="NCBIfam" id="NF006695">
    <property type="entry name" value="PRK09243.1-2"/>
    <property type="match status" value="1"/>
</dbReference>
<organism evidence="13 14">
    <name type="scientific">Fannyhessea vaginae DSM 15829</name>
    <dbReference type="NCBI Taxonomy" id="525256"/>
    <lineage>
        <taxon>Bacteria</taxon>
        <taxon>Bacillati</taxon>
        <taxon>Actinomycetota</taxon>
        <taxon>Coriobacteriia</taxon>
        <taxon>Coriobacteriales</taxon>
        <taxon>Atopobiaceae</taxon>
        <taxon>Fannyhessea</taxon>
    </lineage>
</organism>
<dbReference type="InterPro" id="IPR036068">
    <property type="entry name" value="Nicotinate_pribotase-like_C"/>
</dbReference>
<keyword evidence="13" id="KW-0328">Glycosyltransferase</keyword>
<dbReference type="InterPro" id="IPR041619">
    <property type="entry name" value="NAPRTase_C"/>
</dbReference>
<keyword evidence="6 9" id="KW-0662">Pyridine nucleotide biosynthesis</keyword>
<dbReference type="eggNOG" id="COG1488">
    <property type="taxonomic scope" value="Bacteria"/>
</dbReference>
<comment type="pathway">
    <text evidence="1 9">Cofactor biosynthesis; NAD(+) biosynthesis; nicotinate D-ribonucleotide from nicotinate: step 1/1.</text>
</comment>
<dbReference type="Proteomes" id="UP000005947">
    <property type="component" value="Unassembled WGS sequence"/>
</dbReference>
<evidence type="ECO:0000259" key="12">
    <source>
        <dbReference type="Pfam" id="PF17956"/>
    </source>
</evidence>
<evidence type="ECO:0000256" key="5">
    <source>
        <dbReference type="ARBA" id="ARBA00022598"/>
    </source>
</evidence>
<evidence type="ECO:0000313" key="13">
    <source>
        <dbReference type="EMBL" id="EGF23712.1"/>
    </source>
</evidence>
<comment type="caution">
    <text evidence="13">The sequence shown here is derived from an EMBL/GenBank/DDBJ whole genome shotgun (WGS) entry which is preliminary data.</text>
</comment>
<feature type="domain" description="Nicotinate phosphoribosyltransferase N-terminal" evidence="11">
    <location>
        <begin position="14"/>
        <end position="144"/>
    </location>
</feature>
<dbReference type="InterPro" id="IPR013785">
    <property type="entry name" value="Aldolase_TIM"/>
</dbReference>
<feature type="domain" description="Nicotinate/nicotinamide phosphoribosyltransferase" evidence="10">
    <location>
        <begin position="167"/>
        <end position="348"/>
    </location>
</feature>
<proteinExistence type="inferred from homology"/>
<reference evidence="13 14" key="1">
    <citation type="submission" date="2011-02" db="EMBL/GenBank/DDBJ databases">
        <authorList>
            <person name="Muzny D."/>
            <person name="Qin X."/>
            <person name="Buhay C."/>
            <person name="Dugan-Rocha S."/>
            <person name="Ding Y."/>
            <person name="Chen G."/>
            <person name="Hawes A."/>
            <person name="Holder M."/>
            <person name="Jhangiani S."/>
            <person name="Johnson A."/>
            <person name="Khan Z."/>
            <person name="Li Z."/>
            <person name="Liu W."/>
            <person name="Liu X."/>
            <person name="Perez L."/>
            <person name="Shen H."/>
            <person name="Wang Q."/>
            <person name="Watt J."/>
            <person name="Xi L."/>
            <person name="Xin Y."/>
            <person name="Zhou J."/>
            <person name="Deng J."/>
            <person name="Jiang H."/>
            <person name="Liu Y."/>
            <person name="Qu J."/>
            <person name="Song X.-Z."/>
            <person name="Zhang L."/>
            <person name="Villasana D."/>
            <person name="Johnson A."/>
            <person name="Liu J."/>
            <person name="Liyanage D."/>
            <person name="Lorensuhewa L."/>
            <person name="Robinson T."/>
            <person name="Song A."/>
            <person name="Song B.-B."/>
            <person name="Dinh H."/>
            <person name="Thornton R."/>
            <person name="Coyle M."/>
            <person name="Francisco L."/>
            <person name="Jackson L."/>
            <person name="Javaid M."/>
            <person name="Korchina V."/>
            <person name="Kovar C."/>
            <person name="Mata R."/>
            <person name="Mathew T."/>
            <person name="Ngo R."/>
            <person name="Nguyen L."/>
            <person name="Nguyen N."/>
            <person name="Okwuonu G."/>
            <person name="Ongeri F."/>
            <person name="Pham C."/>
            <person name="Simmons D."/>
            <person name="Wilczek-Boney K."/>
            <person name="Hale W."/>
            <person name="Jakkamsetti A."/>
            <person name="Pham P."/>
            <person name="Ruth R."/>
            <person name="San Lucas F."/>
            <person name="Warren J."/>
            <person name="Zhang J."/>
            <person name="Zhao Z."/>
            <person name="Zhou C."/>
            <person name="Zhu D."/>
            <person name="Lee S."/>
            <person name="Bess C."/>
            <person name="Blankenburg K."/>
            <person name="Forbes L."/>
            <person name="Fu Q."/>
            <person name="Gubbala S."/>
            <person name="Hirani K."/>
            <person name="Jayaseelan J.C."/>
            <person name="Lara F."/>
            <person name="Munidasa M."/>
            <person name="Palculict T."/>
            <person name="Patil S."/>
            <person name="Pu L.-L."/>
            <person name="Saada N."/>
            <person name="Tang L."/>
            <person name="Weissenberger G."/>
            <person name="Zhu Y."/>
            <person name="Hemphill L."/>
            <person name="Shang Y."/>
            <person name="Youmans B."/>
            <person name="Ayvaz T."/>
            <person name="Ross M."/>
            <person name="Santibanez J."/>
            <person name="Aqrawi P."/>
            <person name="Gross S."/>
            <person name="Joshi V."/>
            <person name="Fowler G."/>
            <person name="Nazareth L."/>
            <person name="Reid J."/>
            <person name="Worley K."/>
            <person name="Petrosino J."/>
            <person name="Highlander S."/>
            <person name="Gibbs R."/>
        </authorList>
    </citation>
    <scope>NUCLEOTIDE SEQUENCE [LARGE SCALE GENOMIC DNA]</scope>
    <source>
        <strain evidence="13 14">DSM 15829</strain>
    </source>
</reference>
<dbReference type="GO" id="GO:0047280">
    <property type="term" value="F:nicotinamide phosphoribosyltransferase activity"/>
    <property type="evidence" value="ECO:0007669"/>
    <property type="project" value="UniProtKB-ARBA"/>
</dbReference>
<dbReference type="GeneID" id="93210260"/>
<dbReference type="GO" id="GO:0005829">
    <property type="term" value="C:cytosol"/>
    <property type="evidence" value="ECO:0007669"/>
    <property type="project" value="TreeGrafter"/>
</dbReference>
<dbReference type="CDD" id="cd01570">
    <property type="entry name" value="NAPRTase_A"/>
    <property type="match status" value="1"/>
</dbReference>
<comment type="function">
    <text evidence="9">Catalyzes the first step in the biosynthesis of NAD from nicotinic acid, the ATP-dependent synthesis of beta-nicotinate D-ribonucleotide from nicotinate and 5-phospho-D-ribose 1-phosphate.</text>
</comment>
<dbReference type="PANTHER" id="PTHR11098:SF1">
    <property type="entry name" value="NICOTINATE PHOSPHORIBOSYLTRANSFERASE"/>
    <property type="match status" value="1"/>
</dbReference>
<dbReference type="Gene3D" id="3.20.140.10">
    <property type="entry name" value="nicotinate phosphoribosyltransferase"/>
    <property type="match status" value="1"/>
</dbReference>
<evidence type="ECO:0000256" key="1">
    <source>
        <dbReference type="ARBA" id="ARBA00004952"/>
    </source>
</evidence>
<dbReference type="GO" id="GO:0004516">
    <property type="term" value="F:nicotinate phosphoribosyltransferase activity"/>
    <property type="evidence" value="ECO:0007669"/>
    <property type="project" value="UniProtKB-UniRule"/>
</dbReference>
<dbReference type="SUPFAM" id="SSF51690">
    <property type="entry name" value="Nicotinate/Quinolinate PRTase C-terminal domain-like"/>
    <property type="match status" value="1"/>
</dbReference>
<keyword evidence="14" id="KW-1185">Reference proteome</keyword>
<evidence type="ECO:0000256" key="7">
    <source>
        <dbReference type="ARBA" id="ARBA00022679"/>
    </source>
</evidence>
<accession>F1T4R8</accession>
<evidence type="ECO:0000256" key="4">
    <source>
        <dbReference type="ARBA" id="ARBA00022553"/>
    </source>
</evidence>
<dbReference type="NCBIfam" id="TIGR01513">
    <property type="entry name" value="NAPRTase_put"/>
    <property type="match status" value="1"/>
</dbReference>
<dbReference type="InterPro" id="IPR040727">
    <property type="entry name" value="NAPRTase_N"/>
</dbReference>
<evidence type="ECO:0000256" key="2">
    <source>
        <dbReference type="ARBA" id="ARBA00010897"/>
    </source>
</evidence>
<evidence type="ECO:0000256" key="6">
    <source>
        <dbReference type="ARBA" id="ARBA00022642"/>
    </source>
</evidence>
<comment type="similarity">
    <text evidence="2 9">Belongs to the NAPRTase family.</text>
</comment>
<evidence type="ECO:0000313" key="14">
    <source>
        <dbReference type="Proteomes" id="UP000005947"/>
    </source>
</evidence>
<keyword evidence="4" id="KW-0597">Phosphoprotein</keyword>
<dbReference type="InterPro" id="IPR007229">
    <property type="entry name" value="Nic_PRibTrfase-Fam"/>
</dbReference>
<protein>
    <recommendedName>
        <fullName evidence="3 9">Nicotinate phosphoribosyltransferase</fullName>
        <ecNumber evidence="3 9">6.3.4.21</ecNumber>
    </recommendedName>
</protein>
<evidence type="ECO:0000259" key="11">
    <source>
        <dbReference type="Pfam" id="PF17767"/>
    </source>
</evidence>
<dbReference type="RefSeq" id="WP_006302840.1">
    <property type="nucleotide sequence ID" value="NZ_ACGK02000001.1"/>
</dbReference>
<dbReference type="GO" id="GO:0034355">
    <property type="term" value="P:NAD+ biosynthetic process via the salvage pathway"/>
    <property type="evidence" value="ECO:0007669"/>
    <property type="project" value="UniProtKB-ARBA"/>
</dbReference>
<feature type="domain" description="Nicotinate phosphoribosyltransferase C-terminal" evidence="12">
    <location>
        <begin position="373"/>
        <end position="478"/>
    </location>
</feature>
<evidence type="ECO:0000256" key="8">
    <source>
        <dbReference type="ARBA" id="ARBA00048668"/>
    </source>
</evidence>
<dbReference type="UniPathway" id="UPA00253">
    <property type="reaction ID" value="UER00457"/>
</dbReference>
<dbReference type="InterPro" id="IPR006405">
    <property type="entry name" value="Nic_PRibTrfase_pncB"/>
</dbReference>
<comment type="PTM">
    <text evidence="9">Transiently phosphorylated on a His residue during the reaction cycle. Phosphorylation strongly increases the affinity for substrates and increases the rate of nicotinate D-ribonucleotide production. Dephosphorylation regenerates the low-affinity form of the enzyme, leading to product release.</text>
</comment>
<dbReference type="AlphaFoldDB" id="F1T4R8"/>
<dbReference type="NCBIfam" id="NF009131">
    <property type="entry name" value="PRK12484.1"/>
    <property type="match status" value="1"/>
</dbReference>
<dbReference type="SUPFAM" id="SSF54675">
    <property type="entry name" value="Nicotinate/Quinolinate PRTase N-terminal domain-like"/>
    <property type="match status" value="1"/>
</dbReference>
<keyword evidence="5 9" id="KW-0436">Ligase</keyword>
<comment type="catalytic activity">
    <reaction evidence="8 9">
        <text>5-phospho-alpha-D-ribose 1-diphosphate + nicotinate + ATP + H2O = nicotinate beta-D-ribonucleotide + ADP + phosphate + diphosphate</text>
        <dbReference type="Rhea" id="RHEA:36163"/>
        <dbReference type="ChEBI" id="CHEBI:15377"/>
        <dbReference type="ChEBI" id="CHEBI:30616"/>
        <dbReference type="ChEBI" id="CHEBI:32544"/>
        <dbReference type="ChEBI" id="CHEBI:33019"/>
        <dbReference type="ChEBI" id="CHEBI:43474"/>
        <dbReference type="ChEBI" id="CHEBI:57502"/>
        <dbReference type="ChEBI" id="CHEBI:58017"/>
        <dbReference type="ChEBI" id="CHEBI:456216"/>
        <dbReference type="EC" id="6.3.4.21"/>
    </reaction>
</comment>
<dbReference type="EMBL" id="ACGK02000001">
    <property type="protein sequence ID" value="EGF23712.1"/>
    <property type="molecule type" value="Genomic_DNA"/>
</dbReference>
<dbReference type="FunFam" id="3.20.20.70:FF:000076">
    <property type="entry name" value="Nicotinate phosphoribosyltransferase"/>
    <property type="match status" value="1"/>
</dbReference>
<name>F1T4R8_9ACTN</name>
<evidence type="ECO:0000259" key="10">
    <source>
        <dbReference type="Pfam" id="PF04095"/>
    </source>
</evidence>
<sequence length="499" mass="54961">MALTDATSAHDVSLNTDLYEFTMAQGYWDAGLVDMQSCFTVFFRSNPFDGGYAIACGMSQIAELVENFSFDDTTIDYLASLKAPAGGAMFKPGFLDYLRTFRMHVDIWAVPEGDVVFPREPLVRVQGPLIDCQLLETALLNTVNFQTLLATKTARVVSAAQGRPVFEFGLRRAQGYDGGLSVARASYIGGAGATSNLLAGKIYNIPVFGTHAHSWVMSFPSQLDAFRAYAQSSPYNCVLLLDTYDVNLGIQDAITVAHEMEARGEHLLGVRLDSGDLAKLSKRVRQAFDQENLSYVKISVSNDLDEFTIQSLLAQHAPIDSFGVGTKLATCDPQPALGGVYKLSAIRNNSDVAWTPTIKLSEMAYKRTIPGIQRILRFVDSHNNLVGDMIATECDASNAPSHMVDVLDDLVSYKLHDATCYELLEQIVKQGQRCKEPDSLEVARARSLDAQAHLDPAIRRFLNPQVYPVGLEPRLSELTRKLVQTHAAIQSSCDQTRRR</sequence>
<dbReference type="OrthoDB" id="9770610at2"/>